<accession>A0ABD0XGF6</accession>
<feature type="signal peptide" evidence="11">
    <location>
        <begin position="1"/>
        <end position="21"/>
    </location>
</feature>
<feature type="domain" description="RESP18" evidence="13">
    <location>
        <begin position="61"/>
        <end position="108"/>
    </location>
</feature>
<dbReference type="InterPro" id="IPR021613">
    <property type="entry name" value="Receptor_IA-2_dom"/>
</dbReference>
<dbReference type="PANTHER" id="PTHR46106">
    <property type="entry name" value="IA-2 PROTEIN TYROSINE PHOSPHATASE, ISOFORM C"/>
    <property type="match status" value="1"/>
</dbReference>
<evidence type="ECO:0000256" key="5">
    <source>
        <dbReference type="ARBA" id="ARBA00022989"/>
    </source>
</evidence>
<dbReference type="InterPro" id="IPR033522">
    <property type="entry name" value="IA-2/IA-2_beta"/>
</dbReference>
<evidence type="ECO:0000256" key="4">
    <source>
        <dbReference type="ARBA" id="ARBA00022729"/>
    </source>
</evidence>
<keyword evidence="4 11" id="KW-0732">Signal</keyword>
<evidence type="ECO:0000259" key="12">
    <source>
        <dbReference type="Pfam" id="PF11548"/>
    </source>
</evidence>
<dbReference type="Gene3D" id="3.30.70.2470">
    <property type="entry name" value="Protein-tyrosine phosphatase receptor IA-2 ectodomain"/>
    <property type="match status" value="1"/>
</dbReference>
<sequence>MKHSPCSIFAVLALCLSTTSADNKFGCLFEDELCTPYEFCANDRVFGRCLELPGADLYTYDVSASTLQRLRTLLQNLAHRGLTWHDDTTQQAISRELSKLRKVSLRRPDPPFASTSHGGERKLKYGEPELSGSVQKYLQQLGFHQSLGASHKGTQRETPLTKIKDFQTNNGKSSLYKVQSAGLPQEGTVFTKGAVGSWRPPVETAWSHQDPGSAKGNTKGSSTGLAAQLEHYLAGATHTQSRPVPGAVVGSMVGPKGKLHYMSYVSPGGQENPLTRLGDGGSRPPRPNIDMILFKTASHHPGPKKPLSMGDERFIQNVVNQLGRQRVNMDGLMGKDLDQLAGIISDALQVVDGEGSKAKSKPRLLRPIWERQMKRAPLTSDLQGKKAQDMLGRDSPTALQAEVKGQQMKEADSEPDDKDPVFISKLLDYLNMDPFRASPDSKMDVGGPEGKPSVNGQRTVGLENVRSRTTQGQKHVPHPWEERNVATETEGGALAQPNDAAFNQPMDVQGSDSLVDLELERWIHSTEASLPSEAETDLLVEAQKKNLLAEPKKKDTRLQEEELVHMGVKAYSKSSRGKGHSGDFGYIITDTDTLTSDQGTDLMERLGRRVNLHLTDFLHLSVLGPAVTFRVGSNPNNVSAADLVHVAVSFFLNLTPEP</sequence>
<feature type="region of interest" description="Disordered" evidence="10">
    <location>
        <begin position="438"/>
        <end position="457"/>
    </location>
</feature>
<dbReference type="PANTHER" id="PTHR46106:SF5">
    <property type="entry name" value="RECEPTOR-TYPE TYROSINE-PROTEIN PHOSPHATASE N2"/>
    <property type="match status" value="1"/>
</dbReference>
<name>A0ABD0XGF6_UMBPY</name>
<keyword evidence="9" id="KW-0968">Cytoplasmic vesicle</keyword>
<keyword evidence="6" id="KW-0472">Membrane</keyword>
<dbReference type="EMBL" id="JAGEUA010000002">
    <property type="protein sequence ID" value="KAL1006797.1"/>
    <property type="molecule type" value="Genomic_DNA"/>
</dbReference>
<comment type="subcellular location">
    <subcellularLocation>
        <location evidence="2">Cytoplasmic vesicle</location>
        <location evidence="2">Secretory vesicle</location>
    </subcellularLocation>
    <subcellularLocation>
        <location evidence="1">Membrane</location>
        <topology evidence="1">Single-pass membrane protein</topology>
    </subcellularLocation>
</comment>
<dbReference type="GO" id="GO:0030133">
    <property type="term" value="C:transport vesicle"/>
    <property type="evidence" value="ECO:0007669"/>
    <property type="project" value="UniProtKB-SubCell"/>
</dbReference>
<feature type="chain" id="PRO_5044858889" description="Receptor-type tyrosine-protein phosphatase N2" evidence="11">
    <location>
        <begin position="22"/>
        <end position="658"/>
    </location>
</feature>
<keyword evidence="15" id="KW-1185">Reference proteome</keyword>
<evidence type="ECO:0000256" key="2">
    <source>
        <dbReference type="ARBA" id="ARBA00004398"/>
    </source>
</evidence>
<dbReference type="SMART" id="SM01305">
    <property type="entry name" value="RESP18"/>
    <property type="match status" value="1"/>
</dbReference>
<reference evidence="14 15" key="1">
    <citation type="submission" date="2024-06" db="EMBL/GenBank/DDBJ databases">
        <authorList>
            <person name="Pan Q."/>
            <person name="Wen M."/>
            <person name="Jouanno E."/>
            <person name="Zahm M."/>
            <person name="Klopp C."/>
            <person name="Cabau C."/>
            <person name="Louis A."/>
            <person name="Berthelot C."/>
            <person name="Parey E."/>
            <person name="Roest Crollius H."/>
            <person name="Montfort J."/>
            <person name="Robinson-Rechavi M."/>
            <person name="Bouchez O."/>
            <person name="Lampietro C."/>
            <person name="Lopez Roques C."/>
            <person name="Donnadieu C."/>
            <person name="Postlethwait J."/>
            <person name="Bobe J."/>
            <person name="Verreycken H."/>
            <person name="Guiguen Y."/>
        </authorList>
    </citation>
    <scope>NUCLEOTIDE SEQUENCE [LARGE SCALE GENOMIC DNA]</scope>
    <source>
        <strain evidence="14">Up_M1</strain>
        <tissue evidence="14">Testis</tissue>
    </source>
</reference>
<organism evidence="14 15">
    <name type="scientific">Umbra pygmaea</name>
    <name type="common">Eastern mudminnow</name>
    <dbReference type="NCBI Taxonomy" id="75934"/>
    <lineage>
        <taxon>Eukaryota</taxon>
        <taxon>Metazoa</taxon>
        <taxon>Chordata</taxon>
        <taxon>Craniata</taxon>
        <taxon>Vertebrata</taxon>
        <taxon>Euteleostomi</taxon>
        <taxon>Actinopterygii</taxon>
        <taxon>Neopterygii</taxon>
        <taxon>Teleostei</taxon>
        <taxon>Protacanthopterygii</taxon>
        <taxon>Esociformes</taxon>
        <taxon>Umbridae</taxon>
        <taxon>Umbra</taxon>
    </lineage>
</organism>
<dbReference type="AlphaFoldDB" id="A0ABD0XGF6"/>
<dbReference type="GO" id="GO:0016020">
    <property type="term" value="C:membrane"/>
    <property type="evidence" value="ECO:0007669"/>
    <property type="project" value="UniProtKB-SubCell"/>
</dbReference>
<evidence type="ECO:0000259" key="13">
    <source>
        <dbReference type="Pfam" id="PF14948"/>
    </source>
</evidence>
<dbReference type="Pfam" id="PF14948">
    <property type="entry name" value="RESP18"/>
    <property type="match status" value="1"/>
</dbReference>
<proteinExistence type="predicted"/>
<evidence type="ECO:0000256" key="9">
    <source>
        <dbReference type="ARBA" id="ARBA00023329"/>
    </source>
</evidence>
<evidence type="ECO:0000256" key="6">
    <source>
        <dbReference type="ARBA" id="ARBA00023136"/>
    </source>
</evidence>
<protein>
    <recommendedName>
        <fullName evidence="16">Receptor-type tyrosine-protein phosphatase N2</fullName>
    </recommendedName>
</protein>
<gene>
    <name evidence="14" type="ORF">UPYG_G00077230</name>
</gene>
<evidence type="ECO:0000256" key="1">
    <source>
        <dbReference type="ARBA" id="ARBA00004167"/>
    </source>
</evidence>
<feature type="domain" description="Protein-tyrosine phosphatase receptor IA-2 ectodomain" evidence="12">
    <location>
        <begin position="583"/>
        <end position="649"/>
    </location>
</feature>
<keyword evidence="8" id="KW-0325">Glycoprotein</keyword>
<evidence type="ECO:0000256" key="3">
    <source>
        <dbReference type="ARBA" id="ARBA00022692"/>
    </source>
</evidence>
<evidence type="ECO:0000313" key="14">
    <source>
        <dbReference type="EMBL" id="KAL1006797.1"/>
    </source>
</evidence>
<dbReference type="Pfam" id="PF11548">
    <property type="entry name" value="Receptor_IA-2"/>
    <property type="match status" value="1"/>
</dbReference>
<dbReference type="InterPro" id="IPR029403">
    <property type="entry name" value="RESP18_dom"/>
</dbReference>
<keyword evidence="3" id="KW-0812">Transmembrane</keyword>
<evidence type="ECO:0000313" key="15">
    <source>
        <dbReference type="Proteomes" id="UP001557470"/>
    </source>
</evidence>
<dbReference type="Proteomes" id="UP001557470">
    <property type="component" value="Unassembled WGS sequence"/>
</dbReference>
<evidence type="ECO:0000256" key="10">
    <source>
        <dbReference type="SAM" id="MobiDB-lite"/>
    </source>
</evidence>
<evidence type="ECO:0008006" key="16">
    <source>
        <dbReference type="Google" id="ProtNLM"/>
    </source>
</evidence>
<keyword evidence="7" id="KW-0675">Receptor</keyword>
<keyword evidence="5" id="KW-1133">Transmembrane helix</keyword>
<feature type="region of interest" description="Disordered" evidence="10">
    <location>
        <begin position="401"/>
        <end position="420"/>
    </location>
</feature>
<evidence type="ECO:0000256" key="11">
    <source>
        <dbReference type="SAM" id="SignalP"/>
    </source>
</evidence>
<evidence type="ECO:0000256" key="8">
    <source>
        <dbReference type="ARBA" id="ARBA00023180"/>
    </source>
</evidence>
<comment type="caution">
    <text evidence="14">The sequence shown here is derived from an EMBL/GenBank/DDBJ whole genome shotgun (WGS) entry which is preliminary data.</text>
</comment>
<evidence type="ECO:0000256" key="7">
    <source>
        <dbReference type="ARBA" id="ARBA00023170"/>
    </source>
</evidence>
<dbReference type="InterPro" id="IPR038112">
    <property type="entry name" value="Receptor_IA-2_ectodomain_sf"/>
</dbReference>